<dbReference type="OrthoDB" id="7583701at2"/>
<dbReference type="Gene3D" id="3.40.50.1110">
    <property type="entry name" value="SGNH hydrolase"/>
    <property type="match status" value="1"/>
</dbReference>
<organism evidence="4 5">
    <name type="scientific">Blastochloris viridis</name>
    <name type="common">Rhodopseudomonas viridis</name>
    <dbReference type="NCBI Taxonomy" id="1079"/>
    <lineage>
        <taxon>Bacteria</taxon>
        <taxon>Pseudomonadati</taxon>
        <taxon>Pseudomonadota</taxon>
        <taxon>Alphaproteobacteria</taxon>
        <taxon>Hyphomicrobiales</taxon>
        <taxon>Blastochloridaceae</taxon>
        <taxon>Blastochloris</taxon>
    </lineage>
</organism>
<dbReference type="STRING" id="1079.BVIR_971"/>
<dbReference type="EMBL" id="AP014854">
    <property type="protein sequence ID" value="BAR97944.1"/>
    <property type="molecule type" value="Genomic_DNA"/>
</dbReference>
<evidence type="ECO:0000256" key="2">
    <source>
        <dbReference type="SAM" id="SignalP"/>
    </source>
</evidence>
<dbReference type="InterPro" id="IPR037460">
    <property type="entry name" value="SEST-like"/>
</dbReference>
<feature type="signal peptide" evidence="2">
    <location>
        <begin position="1"/>
        <end position="25"/>
    </location>
</feature>
<accession>A0A0H5BA84</accession>
<dbReference type="KEGG" id="bvr:BVIR_971"/>
<feature type="compositionally biased region" description="Basic and acidic residues" evidence="1">
    <location>
        <begin position="117"/>
        <end position="126"/>
    </location>
</feature>
<protein>
    <recommendedName>
        <fullName evidence="6">SGNH hydrolase-type esterase domain-containing protein</fullName>
    </recommendedName>
</protein>
<reference evidence="5" key="3">
    <citation type="journal article" date="2016" name="Genome Announc.">
        <title>Revised genome sequence of the purple photosynthetic bacterium Blastochloris viridis.</title>
        <authorList>
            <person name="Liu L.N."/>
            <person name="Faulkner M."/>
            <person name="Liu X."/>
            <person name="Huang F."/>
            <person name="Darby A.C."/>
            <person name="Hall N."/>
        </authorList>
    </citation>
    <scope>NUCLEOTIDE SEQUENCE [LARGE SCALE GENOMIC DNA]</scope>
    <source>
        <strain evidence="5">ATCC 19567 / DSM 133 / F</strain>
    </source>
</reference>
<evidence type="ECO:0000313" key="4">
    <source>
        <dbReference type="EMBL" id="CUU41423.1"/>
    </source>
</evidence>
<dbReference type="GO" id="GO:0016788">
    <property type="term" value="F:hydrolase activity, acting on ester bonds"/>
    <property type="evidence" value="ECO:0007669"/>
    <property type="project" value="InterPro"/>
</dbReference>
<dbReference type="PANTHER" id="PTHR37981">
    <property type="entry name" value="LIPASE 2"/>
    <property type="match status" value="1"/>
</dbReference>
<feature type="region of interest" description="Disordered" evidence="1">
    <location>
        <begin position="107"/>
        <end position="126"/>
    </location>
</feature>
<dbReference type="GO" id="GO:0006629">
    <property type="term" value="P:lipid metabolic process"/>
    <property type="evidence" value="ECO:0007669"/>
    <property type="project" value="TreeGrafter"/>
</dbReference>
<dbReference type="RefSeq" id="WP_055036660.1">
    <property type="nucleotide sequence ID" value="NZ_AP014854.2"/>
</dbReference>
<dbReference type="InterPro" id="IPR036514">
    <property type="entry name" value="SGNH_hydro_sf"/>
</dbReference>
<reference evidence="3" key="1">
    <citation type="journal article" date="2015" name="Genome Announc.">
        <title>Complete Genome Sequence of the Bacteriochlorophyll b-Producing Photosynthetic Bacterium Blastochloris viridis.</title>
        <authorList>
            <person name="Tsukatani Y."/>
            <person name="Hirose Y."/>
            <person name="Harada J."/>
            <person name="Misawa N."/>
            <person name="Mori K."/>
            <person name="Inoue K."/>
            <person name="Tamiaki H."/>
        </authorList>
    </citation>
    <scope>NUCLEOTIDE SEQUENCE [LARGE SCALE GENOMIC DNA]</scope>
    <source>
        <strain evidence="3">DSM 133</strain>
    </source>
</reference>
<evidence type="ECO:0000313" key="5">
    <source>
        <dbReference type="Proteomes" id="UP000065734"/>
    </source>
</evidence>
<dbReference type="EMBL" id="LN907867">
    <property type="protein sequence ID" value="CUU41423.1"/>
    <property type="molecule type" value="Genomic_DNA"/>
</dbReference>
<feature type="chain" id="PRO_5014229074" description="SGNH hydrolase-type esterase domain-containing protein" evidence="2">
    <location>
        <begin position="26"/>
        <end position="680"/>
    </location>
</feature>
<evidence type="ECO:0000256" key="1">
    <source>
        <dbReference type="SAM" id="MobiDB-lite"/>
    </source>
</evidence>
<keyword evidence="2" id="KW-0732">Signal</keyword>
<evidence type="ECO:0008006" key="6">
    <source>
        <dbReference type="Google" id="ProtNLM"/>
    </source>
</evidence>
<keyword evidence="5" id="KW-1185">Reference proteome</keyword>
<reference evidence="4" key="2">
    <citation type="submission" date="2015-11" db="EMBL/GenBank/DDBJ databases">
        <authorList>
            <person name="Zhang Y."/>
            <person name="Guo Z."/>
        </authorList>
    </citation>
    <scope>NUCLEOTIDE SEQUENCE</scope>
    <source>
        <strain evidence="4">1</strain>
    </source>
</reference>
<dbReference type="SUPFAM" id="SSF52266">
    <property type="entry name" value="SGNH hydrolase"/>
    <property type="match status" value="1"/>
</dbReference>
<evidence type="ECO:0000313" key="3">
    <source>
        <dbReference type="EMBL" id="BAR97944.1"/>
    </source>
</evidence>
<sequence>MRACLAAAAVLLSFAAALSPQAASAQVCAADAAEPCIDWQVKNRFRLFKSEQDFQTHVVAHGSGSTILDVERKLARGTDGFGWARDMVHQLCFDPVANTAAERCERSYELPRTGKPGSDRNKTESYLNPRDHRAGFLIKNLPAEPDLTCVWTLWDEKPPGRRYQAPCAAEVIDDLAFGIGTKVSVTVQRGEEIVAILEAEVAVTDLLVAGMGDSIASGEGNPDSPVMLSDKGFCYRRLLAGTFSEFFRPSRRDFRGVRDCGSTTPAREATDPARGEWARAGADWMSPACHRSLYGYQVRTALAVAVENPHVAVTYLPLACTGAQIEDGLLGTQSIRDFAKACEQAAGSRKCATTVPPQVSQLARYLKAAPERDLDLLLLTIGANDIGFSPMVAHVMVDPSQDEYAILNRFGMIKTPKEAAALLQKELPANFKKLRAALKPLLGGSLQKVVYVRYGHPGLAAPGEVCGSGRHGTDIHPAFEISAARLQAVSDFVVRSFFPRLESLARCTATGGCAEPDKDRMTFVDGHEHAFARAGFCATQPADPTVTEPAFDVACFKKDGSSFRTDIDALEQPMVEGCNPSDYRPYAPRARWIRTPNDAYFAAMTFPYGVLQEPQSNHDGLWGLKTAVYGGAIHPTAEGHAAMADAAMPAVRSLLHLTAPQQVFTEPLPPPGAALPAAPP</sequence>
<proteinExistence type="predicted"/>
<dbReference type="PANTHER" id="PTHR37981:SF1">
    <property type="entry name" value="SGNH HYDROLASE-TYPE ESTERASE DOMAIN-CONTAINING PROTEIN"/>
    <property type="match status" value="1"/>
</dbReference>
<dbReference type="AlphaFoldDB" id="A0A0H5BA84"/>
<gene>
    <name evidence="3" type="ORF">BV133_351</name>
    <name evidence="4" type="ORF">BVIRIDIS_04140</name>
</gene>
<name>A0A0H5BA84_BLAVI</name>
<dbReference type="Proteomes" id="UP000065734">
    <property type="component" value="Chromosome I"/>
</dbReference>